<dbReference type="Gene3D" id="3.40.50.150">
    <property type="entry name" value="Vaccinia Virus protein VP39"/>
    <property type="match status" value="1"/>
</dbReference>
<dbReference type="CDD" id="cd02440">
    <property type="entry name" value="AdoMet_MTases"/>
    <property type="match status" value="1"/>
</dbReference>
<sequence length="225" mass="24894">MSNEEYYRQNAQRFFTDTVSVDMSALYPHFVDFLPPGARILDAGCGSGRDVKAFSEMGFDVEAFDASAELVALARQLSGKPVVQMRFQDVDAIERYDGIWCCASLLHVSDTELPEVMTKLAIALKPGGVWYLSFKHGRGEREKDGRRFTDMDAAGLQKRVEGINSVGGGILAKNKMGIKKEAGSEDATGSRFALETTKIWQTGDVRIGRGDEVWLNAIIRKSLIF</sequence>
<dbReference type="GO" id="GO:0032259">
    <property type="term" value="P:methylation"/>
    <property type="evidence" value="ECO:0007669"/>
    <property type="project" value="UniProtKB-KW"/>
</dbReference>
<dbReference type="PANTHER" id="PTHR43861">
    <property type="entry name" value="TRANS-ACONITATE 2-METHYLTRANSFERASE-RELATED"/>
    <property type="match status" value="1"/>
</dbReference>
<protein>
    <submittedName>
        <fullName evidence="4">Class I SAM-dependent methyltransferase</fullName>
    </submittedName>
</protein>
<dbReference type="Proteomes" id="UP000426772">
    <property type="component" value="Unassembled WGS sequence"/>
</dbReference>
<evidence type="ECO:0000256" key="2">
    <source>
        <dbReference type="ARBA" id="ARBA00022679"/>
    </source>
</evidence>
<evidence type="ECO:0000256" key="1">
    <source>
        <dbReference type="ARBA" id="ARBA00022603"/>
    </source>
</evidence>
<accession>A0ABY3LG14</accession>
<feature type="domain" description="Methyltransferase" evidence="3">
    <location>
        <begin position="40"/>
        <end position="128"/>
    </location>
</feature>
<gene>
    <name evidence="4" type="ORF">D9O29_11755</name>
</gene>
<name>A0ABY3LG14_9GAMM</name>
<dbReference type="Pfam" id="PF13649">
    <property type="entry name" value="Methyltransf_25"/>
    <property type="match status" value="1"/>
</dbReference>
<dbReference type="PANTHER" id="PTHR43861:SF1">
    <property type="entry name" value="TRANS-ACONITATE 2-METHYLTRANSFERASE"/>
    <property type="match status" value="1"/>
</dbReference>
<dbReference type="SUPFAM" id="SSF53335">
    <property type="entry name" value="S-adenosyl-L-methionine-dependent methyltransferases"/>
    <property type="match status" value="1"/>
</dbReference>
<dbReference type="EMBL" id="RCNL01000004">
    <property type="protein sequence ID" value="TXL78434.1"/>
    <property type="molecule type" value="Genomic_DNA"/>
</dbReference>
<keyword evidence="5" id="KW-1185">Reference proteome</keyword>
<keyword evidence="1 4" id="KW-0489">Methyltransferase</keyword>
<dbReference type="GO" id="GO:0008168">
    <property type="term" value="F:methyltransferase activity"/>
    <property type="evidence" value="ECO:0007669"/>
    <property type="project" value="UniProtKB-KW"/>
</dbReference>
<evidence type="ECO:0000313" key="4">
    <source>
        <dbReference type="EMBL" id="TXL78434.1"/>
    </source>
</evidence>
<dbReference type="InterPro" id="IPR041698">
    <property type="entry name" value="Methyltransf_25"/>
</dbReference>
<reference evidence="4 5" key="1">
    <citation type="submission" date="2018-10" db="EMBL/GenBank/DDBJ databases">
        <title>Draft genome sequence of Pantoea vagans isolated from corpses of the sugarcane aphid Melanaphis sacchari Zehntner.</title>
        <authorList>
            <person name="Toledo E."/>
            <person name="Pena G."/>
            <person name="Lozano L."/>
        </authorList>
    </citation>
    <scope>NUCLEOTIDE SEQUENCE [LARGE SCALE GENOMIC DNA]</scope>
    <source>
        <strain evidence="4 5">ET-90</strain>
    </source>
</reference>
<dbReference type="InterPro" id="IPR029063">
    <property type="entry name" value="SAM-dependent_MTases_sf"/>
</dbReference>
<comment type="caution">
    <text evidence="4">The sequence shown here is derived from an EMBL/GenBank/DDBJ whole genome shotgun (WGS) entry which is preliminary data.</text>
</comment>
<organism evidence="4 5">
    <name type="scientific">Pantoea vagans</name>
    <dbReference type="NCBI Taxonomy" id="470934"/>
    <lineage>
        <taxon>Bacteria</taxon>
        <taxon>Pseudomonadati</taxon>
        <taxon>Pseudomonadota</taxon>
        <taxon>Gammaproteobacteria</taxon>
        <taxon>Enterobacterales</taxon>
        <taxon>Erwiniaceae</taxon>
        <taxon>Pantoea</taxon>
    </lineage>
</organism>
<dbReference type="RefSeq" id="WP_147789340.1">
    <property type="nucleotide sequence ID" value="NZ_RCNL01000004.1"/>
</dbReference>
<proteinExistence type="predicted"/>
<evidence type="ECO:0000313" key="5">
    <source>
        <dbReference type="Proteomes" id="UP000426772"/>
    </source>
</evidence>
<keyword evidence="2" id="KW-0808">Transferase</keyword>
<evidence type="ECO:0000259" key="3">
    <source>
        <dbReference type="Pfam" id="PF13649"/>
    </source>
</evidence>